<dbReference type="Proteomes" id="UP000034400">
    <property type="component" value="Unassembled WGS sequence"/>
</dbReference>
<evidence type="ECO:0000313" key="2">
    <source>
        <dbReference type="Proteomes" id="UP000034400"/>
    </source>
</evidence>
<sequence length="128" mass="14789">MASLVATDGLRTTNGLRYSGSFARSDARVALQPTRKSESDWSKHVEERTMKHDGRMAWRNHGVSARNPHHIGTHQWLQWNEGYSEAMWSARLKALEDAAAYHELSVRDNEKDRAWAERLATQFEQRPE</sequence>
<organism evidence="1 2">
    <name type="scientific">Burkholderia contaminans LMG 23361</name>
    <dbReference type="NCBI Taxonomy" id="1334628"/>
    <lineage>
        <taxon>Bacteria</taxon>
        <taxon>Pseudomonadati</taxon>
        <taxon>Pseudomonadota</taxon>
        <taxon>Betaproteobacteria</taxon>
        <taxon>Burkholderiales</taxon>
        <taxon>Burkholderiaceae</taxon>
        <taxon>Burkholderia</taxon>
        <taxon>Burkholderia cepacia complex</taxon>
    </lineage>
</organism>
<dbReference type="EMBL" id="LASD01000010">
    <property type="protein sequence ID" value="KKL36371.1"/>
    <property type="molecule type" value="Genomic_DNA"/>
</dbReference>
<accession>A0ABD4APT1</accession>
<name>A0ABD4APT1_9BURK</name>
<dbReference type="AlphaFoldDB" id="A0ABD4APT1"/>
<reference evidence="1 2" key="1">
    <citation type="submission" date="2015-03" db="EMBL/GenBank/DDBJ databases">
        <title>Draft genome sequences of the Burkholderia contaminans strains LMG 23361 and FFH2055 and Burkholderia cenocepacia K56-2.</title>
        <authorList>
            <person name="Bloodworth R.A."/>
            <person name="Selin C."/>
            <person name="Lopez De Volder M.A."/>
            <person name="Degrossi J."/>
            <person name="Drevinek P."/>
            <person name="Galanternik L."/>
            <person name="Cardona S.T."/>
        </authorList>
    </citation>
    <scope>NUCLEOTIDE SEQUENCE [LARGE SCALE GENOMIC DNA]</scope>
    <source>
        <strain evidence="1 2">LMG 23361</strain>
    </source>
</reference>
<gene>
    <name evidence="1" type="ORF">WR31_24515</name>
</gene>
<proteinExistence type="predicted"/>
<dbReference type="RefSeq" id="WP_046543784.1">
    <property type="nucleotide sequence ID" value="NZ_LASD01000010.1"/>
</dbReference>
<evidence type="ECO:0000313" key="1">
    <source>
        <dbReference type="EMBL" id="KKL36371.1"/>
    </source>
</evidence>
<protein>
    <submittedName>
        <fullName evidence="1">Uncharacterized protein</fullName>
    </submittedName>
</protein>
<comment type="caution">
    <text evidence="1">The sequence shown here is derived from an EMBL/GenBank/DDBJ whole genome shotgun (WGS) entry which is preliminary data.</text>
</comment>